<keyword evidence="2" id="KW-0812">Transmembrane</keyword>
<keyword evidence="6" id="KW-1185">Reference proteome</keyword>
<dbReference type="Gene3D" id="1.10.287.110">
    <property type="entry name" value="DnaJ domain"/>
    <property type="match status" value="1"/>
</dbReference>
<dbReference type="InterPro" id="IPR052763">
    <property type="entry name" value="DnaJ_C4"/>
</dbReference>
<dbReference type="PROSITE" id="PS50076">
    <property type="entry name" value="DNAJ_2"/>
    <property type="match status" value="1"/>
</dbReference>
<name>A0AAV7MZN6_PLEWA</name>
<dbReference type="SUPFAM" id="SSF46565">
    <property type="entry name" value="Chaperone J-domain"/>
    <property type="match status" value="1"/>
</dbReference>
<feature type="domain" description="J" evidence="4">
    <location>
        <begin position="33"/>
        <end position="98"/>
    </location>
</feature>
<dbReference type="CDD" id="cd06257">
    <property type="entry name" value="DnaJ"/>
    <property type="match status" value="1"/>
</dbReference>
<dbReference type="AlphaFoldDB" id="A0AAV7MZN6"/>
<dbReference type="Pfam" id="PF00226">
    <property type="entry name" value="DnaJ"/>
    <property type="match status" value="1"/>
</dbReference>
<feature type="signal peptide" evidence="3">
    <location>
        <begin position="1"/>
        <end position="16"/>
    </location>
</feature>
<feature type="chain" id="PRO_5043451274" description="J domain-containing protein" evidence="3">
    <location>
        <begin position="17"/>
        <end position="245"/>
    </location>
</feature>
<comment type="caution">
    <text evidence="5">The sequence shown here is derived from an EMBL/GenBank/DDBJ whole genome shotgun (WGS) entry which is preliminary data.</text>
</comment>
<evidence type="ECO:0000256" key="1">
    <source>
        <dbReference type="SAM" id="MobiDB-lite"/>
    </source>
</evidence>
<feature type="compositionally biased region" description="Polar residues" evidence="1">
    <location>
        <begin position="112"/>
        <end position="130"/>
    </location>
</feature>
<dbReference type="PANTHER" id="PTHR44825">
    <property type="match status" value="1"/>
</dbReference>
<dbReference type="Proteomes" id="UP001066276">
    <property type="component" value="Chromosome 9"/>
</dbReference>
<dbReference type="InterPro" id="IPR036869">
    <property type="entry name" value="J_dom_sf"/>
</dbReference>
<evidence type="ECO:0000313" key="6">
    <source>
        <dbReference type="Proteomes" id="UP001066276"/>
    </source>
</evidence>
<evidence type="ECO:0000313" key="5">
    <source>
        <dbReference type="EMBL" id="KAJ1108637.1"/>
    </source>
</evidence>
<dbReference type="SMART" id="SM00271">
    <property type="entry name" value="DnaJ"/>
    <property type="match status" value="1"/>
</dbReference>
<sequence length="245" mass="28438">MNLMLHPFLAWRRCLCCWKGVYKVMSTTTSRPSHYDLLGVQENASPDEIKQAFFGQCKKLHPDSDPANPNLHTRFVKLNEAYGVLSRESSRREYDLSLRLWRQGFTGATRTDPFSYTSPVSTKSRTGPTTTDDERYWQQFHQPNSGEYSSESAEKRHRRNKMLVGYCVLIMLGSLLAHYVGFRTIKEVHSNFLEEQNRIFSKIYNDSKERARTNGLKKQQEILAEKHAQFAEKYRRKSPSDGASK</sequence>
<dbReference type="PANTHER" id="PTHR44825:SF1">
    <property type="entry name" value="DNAJ HOMOLOG SUBFAMILY C MEMBER 4"/>
    <property type="match status" value="1"/>
</dbReference>
<accession>A0AAV7MZN6</accession>
<evidence type="ECO:0000256" key="3">
    <source>
        <dbReference type="SAM" id="SignalP"/>
    </source>
</evidence>
<evidence type="ECO:0000256" key="2">
    <source>
        <dbReference type="SAM" id="Phobius"/>
    </source>
</evidence>
<keyword evidence="3" id="KW-0732">Signal</keyword>
<organism evidence="5 6">
    <name type="scientific">Pleurodeles waltl</name>
    <name type="common">Iberian ribbed newt</name>
    <dbReference type="NCBI Taxonomy" id="8319"/>
    <lineage>
        <taxon>Eukaryota</taxon>
        <taxon>Metazoa</taxon>
        <taxon>Chordata</taxon>
        <taxon>Craniata</taxon>
        <taxon>Vertebrata</taxon>
        <taxon>Euteleostomi</taxon>
        <taxon>Amphibia</taxon>
        <taxon>Batrachia</taxon>
        <taxon>Caudata</taxon>
        <taxon>Salamandroidea</taxon>
        <taxon>Salamandridae</taxon>
        <taxon>Pleurodelinae</taxon>
        <taxon>Pleurodeles</taxon>
    </lineage>
</organism>
<keyword evidence="2" id="KW-0472">Membrane</keyword>
<dbReference type="PRINTS" id="PR00625">
    <property type="entry name" value="JDOMAIN"/>
</dbReference>
<protein>
    <recommendedName>
        <fullName evidence="4">J domain-containing protein</fullName>
    </recommendedName>
</protein>
<feature type="transmembrane region" description="Helical" evidence="2">
    <location>
        <begin position="163"/>
        <end position="182"/>
    </location>
</feature>
<keyword evidence="2" id="KW-1133">Transmembrane helix</keyword>
<dbReference type="EMBL" id="JANPWB010000013">
    <property type="protein sequence ID" value="KAJ1108637.1"/>
    <property type="molecule type" value="Genomic_DNA"/>
</dbReference>
<evidence type="ECO:0000259" key="4">
    <source>
        <dbReference type="PROSITE" id="PS50076"/>
    </source>
</evidence>
<reference evidence="5" key="1">
    <citation type="journal article" date="2022" name="bioRxiv">
        <title>Sequencing and chromosome-scale assembly of the giantPleurodeles waltlgenome.</title>
        <authorList>
            <person name="Brown T."/>
            <person name="Elewa A."/>
            <person name="Iarovenko S."/>
            <person name="Subramanian E."/>
            <person name="Araus A.J."/>
            <person name="Petzold A."/>
            <person name="Susuki M."/>
            <person name="Suzuki K.-i.T."/>
            <person name="Hayashi T."/>
            <person name="Toyoda A."/>
            <person name="Oliveira C."/>
            <person name="Osipova E."/>
            <person name="Leigh N.D."/>
            <person name="Simon A."/>
            <person name="Yun M.H."/>
        </authorList>
    </citation>
    <scope>NUCLEOTIDE SEQUENCE</scope>
    <source>
        <strain evidence="5">20211129_DDA</strain>
        <tissue evidence="5">Liver</tissue>
    </source>
</reference>
<gene>
    <name evidence="5" type="ORF">NDU88_006013</name>
</gene>
<proteinExistence type="predicted"/>
<dbReference type="InterPro" id="IPR001623">
    <property type="entry name" value="DnaJ_domain"/>
</dbReference>
<feature type="region of interest" description="Disordered" evidence="1">
    <location>
        <begin position="112"/>
        <end position="134"/>
    </location>
</feature>